<dbReference type="PANTHER" id="PTHR46114">
    <property type="entry name" value="APPLE DOMAIN-CONTAINING PROTEIN"/>
    <property type="match status" value="1"/>
</dbReference>
<evidence type="ECO:0000313" key="1">
    <source>
        <dbReference type="EMBL" id="KAL0832885.1"/>
    </source>
</evidence>
<reference evidence="1 2" key="1">
    <citation type="submission" date="2024-06" db="EMBL/GenBank/DDBJ databases">
        <title>A chromosome-level genome assembly of beet webworm, Loxostege sticticalis.</title>
        <authorList>
            <person name="Zhang Y."/>
        </authorList>
    </citation>
    <scope>NUCLEOTIDE SEQUENCE [LARGE SCALE GENOMIC DNA]</scope>
    <source>
        <strain evidence="1">AQ028</strain>
        <tissue evidence="1">Male pupae</tissue>
    </source>
</reference>
<dbReference type="AlphaFoldDB" id="A0ABD0T8E5"/>
<sequence>MCCYSCHKNLTNWFNGKPTKMPFGQPMIWREPKDHVSDCYFCLTDVKDVKKLIKDPLFISTLNTKEKNAWLAFVQVTENFLGYKRSPQYESLINQMLDASKELGCNMSLKMHFLHSHLNFFKENLGAVSDEHGERFHQDIASIEKRYQGKWTTAMLADYCWFLIRETPTSSYNRKAKRTKTSLFFMPP</sequence>
<protein>
    <submittedName>
        <fullName evidence="1">Uncharacterized protein</fullName>
    </submittedName>
</protein>
<gene>
    <name evidence="1" type="ORF">ABMA28_001034</name>
</gene>
<organism evidence="1 2">
    <name type="scientific">Loxostege sticticalis</name>
    <name type="common">Beet webworm moth</name>
    <dbReference type="NCBI Taxonomy" id="481309"/>
    <lineage>
        <taxon>Eukaryota</taxon>
        <taxon>Metazoa</taxon>
        <taxon>Ecdysozoa</taxon>
        <taxon>Arthropoda</taxon>
        <taxon>Hexapoda</taxon>
        <taxon>Insecta</taxon>
        <taxon>Pterygota</taxon>
        <taxon>Neoptera</taxon>
        <taxon>Endopterygota</taxon>
        <taxon>Lepidoptera</taxon>
        <taxon>Glossata</taxon>
        <taxon>Ditrysia</taxon>
        <taxon>Pyraloidea</taxon>
        <taxon>Crambidae</taxon>
        <taxon>Pyraustinae</taxon>
        <taxon>Loxostege</taxon>
    </lineage>
</organism>
<name>A0ABD0T8E5_LOXSC</name>
<evidence type="ECO:0000313" key="2">
    <source>
        <dbReference type="Proteomes" id="UP001549921"/>
    </source>
</evidence>
<dbReference type="EMBL" id="JBEDNZ010000010">
    <property type="protein sequence ID" value="KAL0832885.1"/>
    <property type="molecule type" value="Genomic_DNA"/>
</dbReference>
<accession>A0ABD0T8E5</accession>
<comment type="caution">
    <text evidence="1">The sequence shown here is derived from an EMBL/GenBank/DDBJ whole genome shotgun (WGS) entry which is preliminary data.</text>
</comment>
<dbReference type="Proteomes" id="UP001549921">
    <property type="component" value="Unassembled WGS sequence"/>
</dbReference>
<dbReference type="PANTHER" id="PTHR46114:SF2">
    <property type="entry name" value="CULLIN N-TERMINAL DOMAIN-CONTAINING PROTEIN"/>
    <property type="match status" value="1"/>
</dbReference>
<proteinExistence type="predicted"/>